<name>H2C8K1_9CREN</name>
<evidence type="ECO:0000313" key="3">
    <source>
        <dbReference type="Proteomes" id="UP000003980"/>
    </source>
</evidence>
<dbReference type="eggNOG" id="arCOG01015">
    <property type="taxonomic scope" value="Archaea"/>
</dbReference>
<evidence type="ECO:0000313" key="2">
    <source>
        <dbReference type="EMBL" id="EHP68477.1"/>
    </source>
</evidence>
<keyword evidence="3" id="KW-1185">Reference proteome</keyword>
<evidence type="ECO:0000259" key="1">
    <source>
        <dbReference type="Pfam" id="PF22023"/>
    </source>
</evidence>
<dbReference type="STRING" id="671065.MetMK1DRAFT_00029120"/>
<feature type="domain" description="Pus10 THUMP" evidence="1">
    <location>
        <begin position="128"/>
        <end position="189"/>
    </location>
</feature>
<dbReference type="AlphaFoldDB" id="H2C8K1"/>
<dbReference type="OrthoDB" id="10348at2157"/>
<accession>H2C8K1</accession>
<gene>
    <name evidence="2" type="ORF">MetMK1DRAFT_00029120</name>
</gene>
<dbReference type="Pfam" id="PF22023">
    <property type="entry name" value="Pus10_THUMP_arc"/>
    <property type="match status" value="1"/>
</dbReference>
<dbReference type="NCBIfam" id="NF011139">
    <property type="entry name" value="PRK14554.1-5"/>
    <property type="match status" value="1"/>
</dbReference>
<dbReference type="HOGENOM" id="CLU_747264_0_0_2"/>
<dbReference type="Proteomes" id="UP000003980">
    <property type="component" value="Unassembled WGS sequence"/>
</dbReference>
<dbReference type="RefSeq" id="WP_009074932.1">
    <property type="nucleotide sequence ID" value="NZ_JH597770.1"/>
</dbReference>
<organism evidence="2 3">
    <name type="scientific">Metallosphaera yellowstonensis MK1</name>
    <dbReference type="NCBI Taxonomy" id="671065"/>
    <lineage>
        <taxon>Archaea</taxon>
        <taxon>Thermoproteota</taxon>
        <taxon>Thermoprotei</taxon>
        <taxon>Sulfolobales</taxon>
        <taxon>Sulfolobaceae</taxon>
        <taxon>Metallosphaera</taxon>
    </lineage>
</organism>
<dbReference type="EMBL" id="JH597770">
    <property type="protein sequence ID" value="EHP68477.1"/>
    <property type="molecule type" value="Genomic_DNA"/>
</dbReference>
<dbReference type="InterPro" id="IPR055174">
    <property type="entry name" value="Pus10_THUMP_arc"/>
</dbReference>
<protein>
    <submittedName>
        <fullName evidence="2">Putative pseudouridylate synthase</fullName>
    </submittedName>
</protein>
<proteinExistence type="predicted"/>
<reference evidence="2 3" key="1">
    <citation type="submission" date="2012-01" db="EMBL/GenBank/DDBJ databases">
        <title>Improved High-Quality Draft sequence of Metallosphaera yellowstonensis MK1.</title>
        <authorList>
            <consortium name="US DOE Joint Genome Institute"/>
            <person name="Lucas S."/>
            <person name="Han J."/>
            <person name="Cheng J.-F."/>
            <person name="Goodwin L."/>
            <person name="Pitluck S."/>
            <person name="Peters L."/>
            <person name="Teshima H."/>
            <person name="Detter J.C."/>
            <person name="Han C."/>
            <person name="Tapia R."/>
            <person name="Land M."/>
            <person name="Hauser L."/>
            <person name="Kyrpides N."/>
            <person name="Kozubal M."/>
            <person name="Macur R.E."/>
            <person name="Jay Z."/>
            <person name="Inskeep W."/>
            <person name="Woyke T."/>
        </authorList>
    </citation>
    <scope>NUCLEOTIDE SEQUENCE [LARGE SCALE GENOMIC DNA]</scope>
    <source>
        <strain evidence="2 3">MK1</strain>
    </source>
</reference>
<sequence>MLRDYSDNWEVHKVSLRLLTRYSLCDSCLGRAFAKLGHGHENKERGLALKLSLLLEIDRLIKDHELRDLEQVKELILNVGQVGEGLFRKYYSEKFQRRPCYLCGNLLDDIKQDFFRKSLHMLREKPVRYVLGVKLSSSISDLETKFVVDNGLLYYESMKNEIKREVGKMLSKEGFEPELDSPEVELIYDMESRAIITLRKNHKYLYYYVRLSRGIPISSWYSKGGESLEAEIQGKVMIPFSEPSDVRILTPYPLVVIGEEMSELNTRGYLLKRVKEVSKKEVSLLAQTKPESRVYRVTIYSREKVGREIYEGIQDLLFEAKDYRQLREKLSQLNVQVISVDVLEIKGKFERLRSYLSRAPK</sequence>